<dbReference type="EMBL" id="VSKM01000015">
    <property type="protein sequence ID" value="TYB71527.1"/>
    <property type="molecule type" value="Genomic_DNA"/>
</dbReference>
<dbReference type="Proteomes" id="UP000323324">
    <property type="component" value="Unassembled WGS sequence"/>
</dbReference>
<dbReference type="SUPFAM" id="SSF46689">
    <property type="entry name" value="Homeodomain-like"/>
    <property type="match status" value="1"/>
</dbReference>
<keyword evidence="2" id="KW-0238">DNA-binding</keyword>
<evidence type="ECO:0000256" key="3">
    <source>
        <dbReference type="ARBA" id="ARBA00023163"/>
    </source>
</evidence>
<dbReference type="PANTHER" id="PTHR43280:SF28">
    <property type="entry name" value="HTH-TYPE TRANSCRIPTIONAL ACTIVATOR RHAS"/>
    <property type="match status" value="1"/>
</dbReference>
<organism evidence="5 6">
    <name type="scientific">Bizionia saleffrena</name>
    <dbReference type="NCBI Taxonomy" id="291189"/>
    <lineage>
        <taxon>Bacteria</taxon>
        <taxon>Pseudomonadati</taxon>
        <taxon>Bacteroidota</taxon>
        <taxon>Flavobacteriia</taxon>
        <taxon>Flavobacteriales</taxon>
        <taxon>Flavobacteriaceae</taxon>
        <taxon>Bizionia</taxon>
    </lineage>
</organism>
<keyword evidence="1" id="KW-0805">Transcription regulation</keyword>
<gene>
    <name evidence="5" type="ORF">ES676_12740</name>
</gene>
<dbReference type="PROSITE" id="PS01124">
    <property type="entry name" value="HTH_ARAC_FAMILY_2"/>
    <property type="match status" value="1"/>
</dbReference>
<dbReference type="GO" id="GO:0003700">
    <property type="term" value="F:DNA-binding transcription factor activity"/>
    <property type="evidence" value="ECO:0007669"/>
    <property type="project" value="InterPro"/>
</dbReference>
<name>A0A8H2LCK1_9FLAO</name>
<dbReference type="PANTHER" id="PTHR43280">
    <property type="entry name" value="ARAC-FAMILY TRANSCRIPTIONAL REGULATOR"/>
    <property type="match status" value="1"/>
</dbReference>
<evidence type="ECO:0000313" key="5">
    <source>
        <dbReference type="EMBL" id="TYB71527.1"/>
    </source>
</evidence>
<accession>A0A8H2LCK1</accession>
<keyword evidence="3" id="KW-0804">Transcription</keyword>
<dbReference type="SMART" id="SM00342">
    <property type="entry name" value="HTH_ARAC"/>
    <property type="match status" value="1"/>
</dbReference>
<evidence type="ECO:0000313" key="6">
    <source>
        <dbReference type="Proteomes" id="UP000323324"/>
    </source>
</evidence>
<reference evidence="5 6" key="1">
    <citation type="submission" date="2019-08" db="EMBL/GenBank/DDBJ databases">
        <title>Genomes of Antarctic Bizionia species.</title>
        <authorList>
            <person name="Bowman J.P."/>
        </authorList>
    </citation>
    <scope>NUCLEOTIDE SEQUENCE [LARGE SCALE GENOMIC DNA]</scope>
    <source>
        <strain evidence="5 6">HFD</strain>
    </source>
</reference>
<keyword evidence="6" id="KW-1185">Reference proteome</keyword>
<dbReference type="InterPro" id="IPR009057">
    <property type="entry name" value="Homeodomain-like_sf"/>
</dbReference>
<proteinExistence type="predicted"/>
<evidence type="ECO:0000256" key="2">
    <source>
        <dbReference type="ARBA" id="ARBA00023125"/>
    </source>
</evidence>
<feature type="domain" description="HTH araC/xylS-type" evidence="4">
    <location>
        <begin position="96"/>
        <end position="175"/>
    </location>
</feature>
<dbReference type="Gene3D" id="1.10.10.60">
    <property type="entry name" value="Homeodomain-like"/>
    <property type="match status" value="1"/>
</dbReference>
<protein>
    <submittedName>
        <fullName evidence="5">Helix-turn-helix transcriptional regulator</fullName>
    </submittedName>
</protein>
<dbReference type="RefSeq" id="WP_148370708.1">
    <property type="nucleotide sequence ID" value="NZ_VSKM01000015.1"/>
</dbReference>
<dbReference type="Pfam" id="PF12833">
    <property type="entry name" value="HTH_18"/>
    <property type="match status" value="1"/>
</dbReference>
<dbReference type="GO" id="GO:0043565">
    <property type="term" value="F:sequence-specific DNA binding"/>
    <property type="evidence" value="ECO:0007669"/>
    <property type="project" value="InterPro"/>
</dbReference>
<evidence type="ECO:0000256" key="1">
    <source>
        <dbReference type="ARBA" id="ARBA00023015"/>
    </source>
</evidence>
<evidence type="ECO:0000259" key="4">
    <source>
        <dbReference type="PROSITE" id="PS01124"/>
    </source>
</evidence>
<dbReference type="AlphaFoldDB" id="A0A8H2LCK1"/>
<dbReference type="InterPro" id="IPR018060">
    <property type="entry name" value="HTH_AraC"/>
</dbReference>
<sequence length="186" mass="21566">MTLYIKHMVSLRCKLMVKYELERLHLKYIRIELGTVEIEENITNAVKQELKLNLAISGLELLDDKKSILIDKIKTVIIEMIHHSEDIPRVNCSYFISQKLGCDYTYLSNLFSEAEGITIQHFIIKHKIEKAKELLLDNELNLTEISHKLHYSSVAHLSNQFKKITGSTPSIFKSLGELRKENLENL</sequence>
<comment type="caution">
    <text evidence="5">The sequence shown here is derived from an EMBL/GenBank/DDBJ whole genome shotgun (WGS) entry which is preliminary data.</text>
</comment>